<dbReference type="AlphaFoldDB" id="A0A381TA11"/>
<dbReference type="GO" id="GO:0003735">
    <property type="term" value="F:structural constituent of ribosome"/>
    <property type="evidence" value="ECO:0007669"/>
    <property type="project" value="InterPro"/>
</dbReference>
<dbReference type="InterPro" id="IPR005290">
    <property type="entry name" value="Ribosomal_uS15_bac-type"/>
</dbReference>
<dbReference type="FunFam" id="1.10.287.10:FF:000002">
    <property type="entry name" value="30S ribosomal protein S15"/>
    <property type="match status" value="1"/>
</dbReference>
<dbReference type="GO" id="GO:0022627">
    <property type="term" value="C:cytosolic small ribosomal subunit"/>
    <property type="evidence" value="ECO:0007669"/>
    <property type="project" value="TreeGrafter"/>
</dbReference>
<name>A0A381TA11_9ZZZZ</name>
<evidence type="ECO:0008006" key="5">
    <source>
        <dbReference type="Google" id="ProtNLM"/>
    </source>
</evidence>
<dbReference type="EMBL" id="UINC01004065">
    <property type="protein sequence ID" value="SVA11507.1"/>
    <property type="molecule type" value="Genomic_DNA"/>
</dbReference>
<gene>
    <name evidence="4" type="ORF">METZ01_LOCUS64361</name>
</gene>
<dbReference type="GO" id="GO:0006412">
    <property type="term" value="P:translation"/>
    <property type="evidence" value="ECO:0007669"/>
    <property type="project" value="InterPro"/>
</dbReference>
<dbReference type="InterPro" id="IPR009068">
    <property type="entry name" value="uS15_NS1_RNA-bd_sf"/>
</dbReference>
<dbReference type="HAMAP" id="MF_01343_B">
    <property type="entry name" value="Ribosomal_uS15_B"/>
    <property type="match status" value="1"/>
</dbReference>
<evidence type="ECO:0000256" key="2">
    <source>
        <dbReference type="ARBA" id="ARBA00023274"/>
    </source>
</evidence>
<organism evidence="4">
    <name type="scientific">marine metagenome</name>
    <dbReference type="NCBI Taxonomy" id="408172"/>
    <lineage>
        <taxon>unclassified sequences</taxon>
        <taxon>metagenomes</taxon>
        <taxon>ecological metagenomes</taxon>
    </lineage>
</organism>
<dbReference type="PANTHER" id="PTHR23321">
    <property type="entry name" value="RIBOSOMAL PROTEIN S15, BACTERIAL AND ORGANELLAR"/>
    <property type="match status" value="1"/>
</dbReference>
<keyword evidence="1" id="KW-0689">Ribosomal protein</keyword>
<dbReference type="Pfam" id="PF00312">
    <property type="entry name" value="Ribosomal_S15"/>
    <property type="match status" value="1"/>
</dbReference>
<evidence type="ECO:0000313" key="4">
    <source>
        <dbReference type="EMBL" id="SVA11507.1"/>
    </source>
</evidence>
<dbReference type="SMART" id="SM01387">
    <property type="entry name" value="Ribosomal_S15"/>
    <property type="match status" value="1"/>
</dbReference>
<keyword evidence="2" id="KW-0687">Ribonucleoprotein</keyword>
<dbReference type="InterPro" id="IPR000589">
    <property type="entry name" value="Ribosomal_uS15"/>
</dbReference>
<evidence type="ECO:0000256" key="3">
    <source>
        <dbReference type="SAM" id="MobiDB-lite"/>
    </source>
</evidence>
<dbReference type="Gene3D" id="1.10.287.10">
    <property type="entry name" value="S15/NS1, RNA-binding"/>
    <property type="match status" value="1"/>
</dbReference>
<feature type="region of interest" description="Disordered" evidence="3">
    <location>
        <begin position="1"/>
        <end position="20"/>
    </location>
</feature>
<protein>
    <recommendedName>
        <fullName evidence="5">30S ribosomal protein S15</fullName>
    </recommendedName>
</protein>
<evidence type="ECO:0000256" key="1">
    <source>
        <dbReference type="ARBA" id="ARBA00022980"/>
    </source>
</evidence>
<dbReference type="CDD" id="cd00353">
    <property type="entry name" value="Ribosomal_S15p_S13e"/>
    <property type="match status" value="1"/>
</dbReference>
<dbReference type="SUPFAM" id="SSF47060">
    <property type="entry name" value="S15/NS1 RNA-binding domain"/>
    <property type="match status" value="1"/>
</dbReference>
<dbReference type="PROSITE" id="PS00362">
    <property type="entry name" value="RIBOSOMAL_S15"/>
    <property type="match status" value="1"/>
</dbReference>
<proteinExistence type="inferred from homology"/>
<dbReference type="NCBIfam" id="TIGR00952">
    <property type="entry name" value="S15_bact"/>
    <property type="match status" value="1"/>
</dbReference>
<dbReference type="PANTHER" id="PTHR23321:SF26">
    <property type="entry name" value="SMALL RIBOSOMAL SUBUNIT PROTEIN US15M"/>
    <property type="match status" value="1"/>
</dbReference>
<accession>A0A381TA11</accession>
<reference evidence="4" key="1">
    <citation type="submission" date="2018-05" db="EMBL/GenBank/DDBJ databases">
        <authorList>
            <person name="Lanie J.A."/>
            <person name="Ng W.-L."/>
            <person name="Kazmierczak K.M."/>
            <person name="Andrzejewski T.M."/>
            <person name="Davidsen T.M."/>
            <person name="Wayne K.J."/>
            <person name="Tettelin H."/>
            <person name="Glass J.I."/>
            <person name="Rusch D."/>
            <person name="Podicherti R."/>
            <person name="Tsui H.-C.T."/>
            <person name="Winkler M.E."/>
        </authorList>
    </citation>
    <scope>NUCLEOTIDE SEQUENCE</scope>
</reference>
<sequence>MATAQETIAEFGQHDTDTGSPEVQIALLTKRIRHLTEHLKVHKKDHATERGLVMLVGKRRRLLDYLRKIDNDRYQAIILSLGLRK</sequence>
<dbReference type="Gene3D" id="6.10.250.3130">
    <property type="match status" value="1"/>
</dbReference>